<gene>
    <name evidence="1" type="ORF">ROI90_19905</name>
</gene>
<proteinExistence type="predicted"/>
<dbReference type="EMBL" id="JAWDJT010000017">
    <property type="protein sequence ID" value="MDU0372684.1"/>
    <property type="molecule type" value="Genomic_DNA"/>
</dbReference>
<evidence type="ECO:0000313" key="2">
    <source>
        <dbReference type="Proteomes" id="UP001250698"/>
    </source>
</evidence>
<keyword evidence="2" id="KW-1185">Reference proteome</keyword>
<accession>A0ABU3TMT3</accession>
<name>A0ABU3TMT3_9BACT</name>
<protein>
    <submittedName>
        <fullName evidence="1">Uncharacterized protein</fullName>
    </submittedName>
</protein>
<dbReference type="Proteomes" id="UP001250698">
    <property type="component" value="Unassembled WGS sequence"/>
</dbReference>
<sequence length="246" mass="28784">MLGLNNVFGQIGELMYDSVPKYNIDTVSVFYDYNKHMFFSYDVSTKYTALKYGFIHRYEGRVPWLGYRAVHLDRLNRRWSKQMQERNGINWTTAYYKDLKACRDTAVFQEFVHELPDTTFNRIKNFICKEQLLKISPLHFLSYLSTTAVHYGSPGELLEMRRNVKFLVEKKDNWVKKSDVAVLMRYIYANENHGGSIAIRRACLCPDTVLRGQPTTVGLEAYKLIALFRGYDYPTSFTNISRAEVD</sequence>
<evidence type="ECO:0000313" key="1">
    <source>
        <dbReference type="EMBL" id="MDU0372684.1"/>
    </source>
</evidence>
<comment type="caution">
    <text evidence="1">The sequence shown here is derived from an EMBL/GenBank/DDBJ whole genome shotgun (WGS) entry which is preliminary data.</text>
</comment>
<reference evidence="1 2" key="1">
    <citation type="submission" date="2023-10" db="EMBL/GenBank/DDBJ databases">
        <title>Hymenobacter endophyticus sp. nov., an isolate from the leaf tissues of wheat.</title>
        <authorList>
            <person name="Dai Y."/>
        </authorList>
    </citation>
    <scope>NUCLEOTIDE SEQUENCE [LARGE SCALE GENOMIC DNA]</scope>
    <source>
        <strain evidence="1 2">ZK17L-C2</strain>
    </source>
</reference>
<organism evidence="1 2">
    <name type="scientific">Hymenobacter endophyticus</name>
    <dbReference type="NCBI Taxonomy" id="3076335"/>
    <lineage>
        <taxon>Bacteria</taxon>
        <taxon>Pseudomonadati</taxon>
        <taxon>Bacteroidota</taxon>
        <taxon>Cytophagia</taxon>
        <taxon>Cytophagales</taxon>
        <taxon>Hymenobacteraceae</taxon>
        <taxon>Hymenobacter</taxon>
    </lineage>
</organism>
<dbReference type="RefSeq" id="WP_316000040.1">
    <property type="nucleotide sequence ID" value="NZ_JAWDJT010000017.1"/>
</dbReference>